<keyword evidence="3" id="KW-1185">Reference proteome</keyword>
<keyword evidence="1" id="KW-0472">Membrane</keyword>
<keyword evidence="1" id="KW-0812">Transmembrane</keyword>
<comment type="caution">
    <text evidence="2">The sequence shown here is derived from an EMBL/GenBank/DDBJ whole genome shotgun (WGS) entry which is preliminary data.</text>
</comment>
<dbReference type="RefSeq" id="WP_057903519.1">
    <property type="nucleotide sequence ID" value="NZ_AZDA01000013.1"/>
</dbReference>
<organism evidence="2 3">
    <name type="scientific">Loigolactobacillus bifermentans DSM 20003</name>
    <dbReference type="NCBI Taxonomy" id="1423726"/>
    <lineage>
        <taxon>Bacteria</taxon>
        <taxon>Bacillati</taxon>
        <taxon>Bacillota</taxon>
        <taxon>Bacilli</taxon>
        <taxon>Lactobacillales</taxon>
        <taxon>Lactobacillaceae</taxon>
        <taxon>Loigolactobacillus</taxon>
    </lineage>
</organism>
<feature type="transmembrane region" description="Helical" evidence="1">
    <location>
        <begin position="67"/>
        <end position="88"/>
    </location>
</feature>
<dbReference type="OrthoDB" id="2300879at2"/>
<dbReference type="STRING" id="1423726.FC07_GL000440"/>
<dbReference type="Proteomes" id="UP000051461">
    <property type="component" value="Unassembled WGS sequence"/>
</dbReference>
<accession>A0A0R1H1Q5</accession>
<evidence type="ECO:0000313" key="2">
    <source>
        <dbReference type="EMBL" id="KRK40432.1"/>
    </source>
</evidence>
<evidence type="ECO:0000313" key="3">
    <source>
        <dbReference type="Proteomes" id="UP000051461"/>
    </source>
</evidence>
<gene>
    <name evidence="2" type="ORF">FC07_GL000440</name>
</gene>
<name>A0A0R1H1Q5_9LACO</name>
<dbReference type="PATRIC" id="fig|1423726.3.peg.456"/>
<dbReference type="AlphaFoldDB" id="A0A0R1H1Q5"/>
<protein>
    <submittedName>
        <fullName evidence="2">Uncharacterized protein</fullName>
    </submittedName>
</protein>
<keyword evidence="1" id="KW-1133">Transmembrane helix</keyword>
<reference evidence="2 3" key="1">
    <citation type="journal article" date="2015" name="Genome Announc.">
        <title>Expanding the biotechnology potential of lactobacilli through comparative genomics of 213 strains and associated genera.</title>
        <authorList>
            <person name="Sun Z."/>
            <person name="Harris H.M."/>
            <person name="McCann A."/>
            <person name="Guo C."/>
            <person name="Argimon S."/>
            <person name="Zhang W."/>
            <person name="Yang X."/>
            <person name="Jeffery I.B."/>
            <person name="Cooney J.C."/>
            <person name="Kagawa T.F."/>
            <person name="Liu W."/>
            <person name="Song Y."/>
            <person name="Salvetti E."/>
            <person name="Wrobel A."/>
            <person name="Rasinkangas P."/>
            <person name="Parkhill J."/>
            <person name="Rea M.C."/>
            <person name="O'Sullivan O."/>
            <person name="Ritari J."/>
            <person name="Douillard F.P."/>
            <person name="Paul Ross R."/>
            <person name="Yang R."/>
            <person name="Briner A.E."/>
            <person name="Felis G.E."/>
            <person name="de Vos W.M."/>
            <person name="Barrangou R."/>
            <person name="Klaenhammer T.R."/>
            <person name="Caufield P.W."/>
            <person name="Cui Y."/>
            <person name="Zhang H."/>
            <person name="O'Toole P.W."/>
        </authorList>
    </citation>
    <scope>NUCLEOTIDE SEQUENCE [LARGE SCALE GENOMIC DNA]</scope>
    <source>
        <strain evidence="2 3">DSM 20003</strain>
    </source>
</reference>
<feature type="transmembrane region" description="Helical" evidence="1">
    <location>
        <begin position="46"/>
        <end position="62"/>
    </location>
</feature>
<evidence type="ECO:0000256" key="1">
    <source>
        <dbReference type="SAM" id="Phobius"/>
    </source>
</evidence>
<dbReference type="EMBL" id="AZDA01000013">
    <property type="protein sequence ID" value="KRK40432.1"/>
    <property type="molecule type" value="Genomic_DNA"/>
</dbReference>
<proteinExistence type="predicted"/>
<sequence>MSHIAMVIFALVQFLLAYYLQRHLTRPFLMHDPVKEPRFGQFLKRYRTYFVITGIVTLLGAISNIIIVWVVLLIFVAILTSAFAIALAKYL</sequence>